<protein>
    <recommendedName>
        <fullName evidence="2">Ig-like domain-containing protein</fullName>
    </recommendedName>
</protein>
<dbReference type="SUPFAM" id="SSF48726">
    <property type="entry name" value="Immunoglobulin"/>
    <property type="match status" value="4"/>
</dbReference>
<evidence type="ECO:0000313" key="3">
    <source>
        <dbReference type="EMBL" id="KAG8537045.1"/>
    </source>
</evidence>
<dbReference type="InterPro" id="IPR013098">
    <property type="entry name" value="Ig_I-set"/>
</dbReference>
<feature type="domain" description="Ig-like" evidence="2">
    <location>
        <begin position="94"/>
        <end position="181"/>
    </location>
</feature>
<dbReference type="InterPro" id="IPR007110">
    <property type="entry name" value="Ig-like_dom"/>
</dbReference>
<dbReference type="Pfam" id="PF07679">
    <property type="entry name" value="I-set"/>
    <property type="match status" value="4"/>
</dbReference>
<evidence type="ECO:0000256" key="1">
    <source>
        <dbReference type="ARBA" id="ARBA00023319"/>
    </source>
</evidence>
<dbReference type="SMART" id="SM00409">
    <property type="entry name" value="IG"/>
    <property type="match status" value="3"/>
</dbReference>
<organism evidence="3 4">
    <name type="scientific">Engystomops pustulosus</name>
    <name type="common">Tungara frog</name>
    <name type="synonym">Physalaemus pustulosus</name>
    <dbReference type="NCBI Taxonomy" id="76066"/>
    <lineage>
        <taxon>Eukaryota</taxon>
        <taxon>Metazoa</taxon>
        <taxon>Chordata</taxon>
        <taxon>Craniata</taxon>
        <taxon>Vertebrata</taxon>
        <taxon>Euteleostomi</taxon>
        <taxon>Amphibia</taxon>
        <taxon>Batrachia</taxon>
        <taxon>Anura</taxon>
        <taxon>Neobatrachia</taxon>
        <taxon>Hyloidea</taxon>
        <taxon>Leptodactylidae</taxon>
        <taxon>Leiuperinae</taxon>
        <taxon>Engystomops</taxon>
    </lineage>
</organism>
<dbReference type="SMART" id="SM00408">
    <property type="entry name" value="IGc2"/>
    <property type="match status" value="3"/>
</dbReference>
<reference evidence="3" key="1">
    <citation type="thesis" date="2020" institute="ProQuest LLC" country="789 East Eisenhower Parkway, Ann Arbor, MI, USA">
        <title>Comparative Genomics and Chromosome Evolution.</title>
        <authorList>
            <person name="Mudd A.B."/>
        </authorList>
    </citation>
    <scope>NUCLEOTIDE SEQUENCE</scope>
    <source>
        <strain evidence="3">237g6f4</strain>
        <tissue evidence="3">Blood</tissue>
    </source>
</reference>
<comment type="caution">
    <text evidence="3">The sequence shown here is derived from an EMBL/GenBank/DDBJ whole genome shotgun (WGS) entry which is preliminary data.</text>
</comment>
<keyword evidence="4" id="KW-1185">Reference proteome</keyword>
<dbReference type="InterPro" id="IPR013783">
    <property type="entry name" value="Ig-like_fold"/>
</dbReference>
<gene>
    <name evidence="3" type="ORF">GDO81_025172</name>
</gene>
<accession>A0AAV6YQE5</accession>
<dbReference type="EMBL" id="WNYA01034586">
    <property type="protein sequence ID" value="KAG8537045.1"/>
    <property type="molecule type" value="Genomic_DNA"/>
</dbReference>
<dbReference type="AlphaFoldDB" id="A0AAV6YQE5"/>
<dbReference type="Gene3D" id="2.60.40.10">
    <property type="entry name" value="Immunoglobulins"/>
    <property type="match status" value="4"/>
</dbReference>
<dbReference type="InterPro" id="IPR036179">
    <property type="entry name" value="Ig-like_dom_sf"/>
</dbReference>
<dbReference type="PANTHER" id="PTHR10075">
    <property type="entry name" value="BASIGIN RELATED"/>
    <property type="match status" value="1"/>
</dbReference>
<dbReference type="CDD" id="cd00096">
    <property type="entry name" value="Ig"/>
    <property type="match status" value="2"/>
</dbReference>
<feature type="non-terminal residue" evidence="3">
    <location>
        <position position="1"/>
    </location>
</feature>
<dbReference type="PANTHER" id="PTHR10075:SF14">
    <property type="entry name" value="CELL ADHESION MOLECULE DSCAM2-RELATED"/>
    <property type="match status" value="1"/>
</dbReference>
<evidence type="ECO:0000259" key="2">
    <source>
        <dbReference type="PROSITE" id="PS50835"/>
    </source>
</evidence>
<sequence length="319" mass="34711">VPPRVHPGPKLLKTLLGRSLALPCVAHGDPMPRLSWYKDGAALRVGDQDSLPGPDGTISVLEVQRLDSGLYRCVAFSSAGEDALEFRLEVLEPPNFKENSDILLEHTMYEPVTVTCPVQGTPTPMIRWLKNGVVLSSNLPGITQLANGSLVIDSPAPNNSGDYICLATNEAGSARRKTKLVVYAPPRILENGQAQNISLMANQPLILGCEVSGVPFPTVTWNREDRILTEGPGISFQSAGQSLRFHRIRKEDSGSYTCRAVNRAGEAQRTFNVMVFVPPTIYGAGSLQELTAKEGDEVELHCRTSGLPTPQVEWTKDEQ</sequence>
<dbReference type="PROSITE" id="PS50835">
    <property type="entry name" value="IG_LIKE"/>
    <property type="match status" value="4"/>
</dbReference>
<dbReference type="Proteomes" id="UP000824782">
    <property type="component" value="Unassembled WGS sequence"/>
</dbReference>
<dbReference type="InterPro" id="IPR003599">
    <property type="entry name" value="Ig_sub"/>
</dbReference>
<feature type="domain" description="Ig-like" evidence="2">
    <location>
        <begin position="186"/>
        <end position="272"/>
    </location>
</feature>
<feature type="domain" description="Ig-like" evidence="2">
    <location>
        <begin position="279"/>
        <end position="319"/>
    </location>
</feature>
<dbReference type="InterPro" id="IPR003598">
    <property type="entry name" value="Ig_sub2"/>
</dbReference>
<feature type="domain" description="Ig-like" evidence="2">
    <location>
        <begin position="3"/>
        <end position="89"/>
    </location>
</feature>
<proteinExistence type="predicted"/>
<evidence type="ECO:0000313" key="4">
    <source>
        <dbReference type="Proteomes" id="UP000824782"/>
    </source>
</evidence>
<name>A0AAV6YQE5_ENGPU</name>
<keyword evidence="1" id="KW-0393">Immunoglobulin domain</keyword>
<dbReference type="FunFam" id="2.60.40.10:FF:000130">
    <property type="entry name" value="Hemicentin 1"/>
    <property type="match status" value="1"/>
</dbReference>